<evidence type="ECO:0000313" key="15">
    <source>
        <dbReference type="Proteomes" id="UP000031972"/>
    </source>
</evidence>
<dbReference type="NCBIfam" id="NF003764">
    <property type="entry name" value="PRK05355.1"/>
    <property type="match status" value="1"/>
</dbReference>
<feature type="binding site" evidence="11">
    <location>
        <begin position="76"/>
        <end position="77"/>
    </location>
    <ligand>
        <name>pyridoxal 5'-phosphate</name>
        <dbReference type="ChEBI" id="CHEBI:597326"/>
    </ligand>
</feature>
<keyword evidence="8 11" id="KW-0718">Serine biosynthesis</keyword>
<feature type="binding site" evidence="11">
    <location>
        <position position="42"/>
    </location>
    <ligand>
        <name>L-glutamate</name>
        <dbReference type="ChEBI" id="CHEBI:29985"/>
    </ligand>
</feature>
<dbReference type="AlphaFoldDB" id="A0A0C2VEU0"/>
<dbReference type="EC" id="2.6.1.52" evidence="11"/>
<feature type="binding site" evidence="11">
    <location>
        <position position="172"/>
    </location>
    <ligand>
        <name>pyridoxal 5'-phosphate</name>
        <dbReference type="ChEBI" id="CHEBI:597326"/>
    </ligand>
</feature>
<keyword evidence="6 11" id="KW-0808">Transferase</keyword>
<dbReference type="FunFam" id="3.40.640.10:FF:000010">
    <property type="entry name" value="Phosphoserine aminotransferase"/>
    <property type="match status" value="1"/>
</dbReference>
<evidence type="ECO:0000256" key="12">
    <source>
        <dbReference type="RuleBase" id="RU004505"/>
    </source>
</evidence>
<comment type="pathway">
    <text evidence="2 11 12">Amino-acid biosynthesis; L-serine biosynthesis; L-serine from 3-phospho-D-glycerate: step 2/3.</text>
</comment>
<evidence type="ECO:0000256" key="7">
    <source>
        <dbReference type="ARBA" id="ARBA00022898"/>
    </source>
</evidence>
<evidence type="ECO:0000313" key="14">
    <source>
        <dbReference type="EMBL" id="KIL43026.1"/>
    </source>
</evidence>
<gene>
    <name evidence="11" type="primary">serC</name>
    <name evidence="14" type="ORF">KR50_34290</name>
</gene>
<dbReference type="PANTHER" id="PTHR43247:SF1">
    <property type="entry name" value="PHOSPHOSERINE AMINOTRANSFERASE"/>
    <property type="match status" value="1"/>
</dbReference>
<evidence type="ECO:0000259" key="13">
    <source>
        <dbReference type="Pfam" id="PF00266"/>
    </source>
</evidence>
<feature type="modified residue" description="N6-(pyridoxal phosphate)lysine" evidence="11">
    <location>
        <position position="196"/>
    </location>
</feature>
<dbReference type="InterPro" id="IPR015421">
    <property type="entry name" value="PyrdxlP-dep_Trfase_major"/>
</dbReference>
<comment type="similarity">
    <text evidence="3 11">Belongs to the class-V pyridoxal-phosphate-dependent aminotransferase family. SerC subfamily.</text>
</comment>
<dbReference type="UniPathway" id="UPA00135">
    <property type="reaction ID" value="UER00197"/>
</dbReference>
<dbReference type="PATRIC" id="fig|220754.4.peg.3444"/>
<keyword evidence="7 11" id="KW-0663">Pyridoxal phosphate</keyword>
<comment type="catalytic activity">
    <reaction evidence="9 11">
        <text>4-(phosphooxy)-L-threonine + 2-oxoglutarate = (R)-3-hydroxy-2-oxo-4-phosphooxybutanoate + L-glutamate</text>
        <dbReference type="Rhea" id="RHEA:16573"/>
        <dbReference type="ChEBI" id="CHEBI:16810"/>
        <dbReference type="ChEBI" id="CHEBI:29985"/>
        <dbReference type="ChEBI" id="CHEBI:58452"/>
        <dbReference type="ChEBI" id="CHEBI:58538"/>
        <dbReference type="EC" id="2.6.1.52"/>
    </reaction>
</comment>
<evidence type="ECO:0000256" key="2">
    <source>
        <dbReference type="ARBA" id="ARBA00005099"/>
    </source>
</evidence>
<dbReference type="InterPro" id="IPR015424">
    <property type="entry name" value="PyrdxlP-dep_Trfase"/>
</dbReference>
<keyword evidence="5 11" id="KW-0028">Amino-acid biosynthesis</keyword>
<dbReference type="InterPro" id="IPR022278">
    <property type="entry name" value="Pser_aminoTfrase"/>
</dbReference>
<dbReference type="Gene3D" id="3.90.1150.10">
    <property type="entry name" value="Aspartate Aminotransferase, domain 1"/>
    <property type="match status" value="1"/>
</dbReference>
<evidence type="ECO:0000256" key="1">
    <source>
        <dbReference type="ARBA" id="ARBA00003483"/>
    </source>
</evidence>
<evidence type="ECO:0000256" key="8">
    <source>
        <dbReference type="ARBA" id="ARBA00023299"/>
    </source>
</evidence>
<comment type="subcellular location">
    <subcellularLocation>
        <location evidence="11">Cytoplasm</location>
    </subcellularLocation>
</comment>
<evidence type="ECO:0000256" key="6">
    <source>
        <dbReference type="ARBA" id="ARBA00022679"/>
    </source>
</evidence>
<feature type="binding site" evidence="11">
    <location>
        <position position="152"/>
    </location>
    <ligand>
        <name>pyridoxal 5'-phosphate</name>
        <dbReference type="ChEBI" id="CHEBI:597326"/>
    </ligand>
</feature>
<evidence type="ECO:0000256" key="9">
    <source>
        <dbReference type="ARBA" id="ARBA00047630"/>
    </source>
</evidence>
<dbReference type="Gene3D" id="3.40.640.10">
    <property type="entry name" value="Type I PLP-dependent aspartate aminotransferase-like (Major domain)"/>
    <property type="match status" value="1"/>
</dbReference>
<dbReference type="EMBL" id="JXRR01000022">
    <property type="protein sequence ID" value="KIL43026.1"/>
    <property type="molecule type" value="Genomic_DNA"/>
</dbReference>
<comment type="subunit">
    <text evidence="11">Homodimer.</text>
</comment>
<comment type="caution">
    <text evidence="11">Lacks conserved residue(s) required for the propagation of feature annotation.</text>
</comment>
<accession>A0A0C2VEU0</accession>
<comment type="catalytic activity">
    <reaction evidence="10 11 12">
        <text>O-phospho-L-serine + 2-oxoglutarate = 3-phosphooxypyruvate + L-glutamate</text>
        <dbReference type="Rhea" id="RHEA:14329"/>
        <dbReference type="ChEBI" id="CHEBI:16810"/>
        <dbReference type="ChEBI" id="CHEBI:18110"/>
        <dbReference type="ChEBI" id="CHEBI:29985"/>
        <dbReference type="ChEBI" id="CHEBI:57524"/>
        <dbReference type="EC" id="2.6.1.52"/>
    </reaction>
</comment>
<dbReference type="GO" id="GO:0005737">
    <property type="term" value="C:cytoplasm"/>
    <property type="evidence" value="ECO:0007669"/>
    <property type="project" value="UniProtKB-SubCell"/>
</dbReference>
<dbReference type="InterPro" id="IPR020578">
    <property type="entry name" value="Aminotrans_V_PyrdxlP_BS"/>
</dbReference>
<dbReference type="PIRSF" id="PIRSF000525">
    <property type="entry name" value="SerC"/>
    <property type="match status" value="1"/>
</dbReference>
<reference evidence="14 15" key="1">
    <citation type="submission" date="2015-01" db="EMBL/GenBank/DDBJ databases">
        <title>Jeotgalibacillus campisalis genome sequencing.</title>
        <authorList>
            <person name="Goh K.M."/>
            <person name="Chan K.-G."/>
            <person name="Yaakop A.S."/>
            <person name="Ee R."/>
            <person name="Gan H.M."/>
            <person name="Chan C.S."/>
        </authorList>
    </citation>
    <scope>NUCLEOTIDE SEQUENCE [LARGE SCALE GENOMIC DNA]</scope>
    <source>
        <strain evidence="14 15">SF-57</strain>
    </source>
</reference>
<evidence type="ECO:0000256" key="5">
    <source>
        <dbReference type="ARBA" id="ARBA00022605"/>
    </source>
</evidence>
<protein>
    <recommendedName>
        <fullName evidence="11">Phosphoserine aminotransferase</fullName>
        <ecNumber evidence="11">2.6.1.52</ecNumber>
    </recommendedName>
    <alternativeName>
        <fullName evidence="11">Phosphohydroxythreonine aminotransferase</fullName>
        <shortName evidence="11">PSAT</shortName>
    </alternativeName>
</protein>
<feature type="domain" description="Aminotransferase class V" evidence="13">
    <location>
        <begin position="6"/>
        <end position="348"/>
    </location>
</feature>
<dbReference type="PROSITE" id="PS00595">
    <property type="entry name" value="AA_TRANSFER_CLASS_5"/>
    <property type="match status" value="1"/>
</dbReference>
<dbReference type="InterPro" id="IPR000192">
    <property type="entry name" value="Aminotrans_V_dom"/>
</dbReference>
<evidence type="ECO:0000256" key="3">
    <source>
        <dbReference type="ARBA" id="ARBA00006904"/>
    </source>
</evidence>
<evidence type="ECO:0000256" key="4">
    <source>
        <dbReference type="ARBA" id="ARBA00022576"/>
    </source>
</evidence>
<proteinExistence type="inferred from homology"/>
<dbReference type="SUPFAM" id="SSF53383">
    <property type="entry name" value="PLP-dependent transferases"/>
    <property type="match status" value="1"/>
</dbReference>
<feature type="binding site" evidence="11">
    <location>
        <position position="102"/>
    </location>
    <ligand>
        <name>pyridoxal 5'-phosphate</name>
        <dbReference type="ChEBI" id="CHEBI:597326"/>
    </ligand>
</feature>
<dbReference type="GO" id="GO:0006564">
    <property type="term" value="P:L-serine biosynthetic process"/>
    <property type="evidence" value="ECO:0007669"/>
    <property type="project" value="UniProtKB-UniRule"/>
</dbReference>
<comment type="cofactor">
    <cofactor evidence="11">
        <name>pyridoxal 5'-phosphate</name>
        <dbReference type="ChEBI" id="CHEBI:597326"/>
    </cofactor>
    <text evidence="11">Binds 1 pyridoxal phosphate per subunit.</text>
</comment>
<dbReference type="OrthoDB" id="9809412at2"/>
<dbReference type="FunFam" id="3.90.1150.10:FF:000006">
    <property type="entry name" value="Phosphoserine aminotransferase"/>
    <property type="match status" value="1"/>
</dbReference>
<dbReference type="Proteomes" id="UP000031972">
    <property type="component" value="Unassembled WGS sequence"/>
</dbReference>
<dbReference type="Pfam" id="PF00266">
    <property type="entry name" value="Aminotran_5"/>
    <property type="match status" value="1"/>
</dbReference>
<feature type="binding site" evidence="11">
    <location>
        <begin position="237"/>
        <end position="238"/>
    </location>
    <ligand>
        <name>pyridoxal 5'-phosphate</name>
        <dbReference type="ChEBI" id="CHEBI:597326"/>
    </ligand>
</feature>
<keyword evidence="4 11" id="KW-0032">Aminotransferase</keyword>
<evidence type="ECO:0000256" key="10">
    <source>
        <dbReference type="ARBA" id="ARBA00049007"/>
    </source>
</evidence>
<dbReference type="NCBIfam" id="TIGR01364">
    <property type="entry name" value="serC_1"/>
    <property type="match status" value="1"/>
</dbReference>
<dbReference type="RefSeq" id="WP_041061245.1">
    <property type="nucleotide sequence ID" value="NZ_JXRR01000022.1"/>
</dbReference>
<dbReference type="HAMAP" id="MF_00160">
    <property type="entry name" value="SerC_aminotrans_5"/>
    <property type="match status" value="1"/>
</dbReference>
<dbReference type="PANTHER" id="PTHR43247">
    <property type="entry name" value="PHOSPHOSERINE AMINOTRANSFERASE"/>
    <property type="match status" value="1"/>
</dbReference>
<comment type="caution">
    <text evidence="14">The sequence shown here is derived from an EMBL/GenBank/DDBJ whole genome shotgun (WGS) entry which is preliminary data.</text>
</comment>
<comment type="function">
    <text evidence="1 11">Catalyzes the reversible conversion of 3-phosphohydroxypyruvate to phosphoserine and of 3-hydroxy-2-oxo-4-phosphonooxybutanoate to phosphohydroxythreonine.</text>
</comment>
<dbReference type="InterPro" id="IPR015422">
    <property type="entry name" value="PyrdxlP-dep_Trfase_small"/>
</dbReference>
<evidence type="ECO:0000256" key="11">
    <source>
        <dbReference type="HAMAP-Rule" id="MF_00160"/>
    </source>
</evidence>
<dbReference type="CDD" id="cd00611">
    <property type="entry name" value="PSAT_like"/>
    <property type="match status" value="1"/>
</dbReference>
<organism evidence="14 15">
    <name type="scientific">Jeotgalibacillus campisalis</name>
    <dbReference type="NCBI Taxonomy" id="220754"/>
    <lineage>
        <taxon>Bacteria</taxon>
        <taxon>Bacillati</taxon>
        <taxon>Bacillota</taxon>
        <taxon>Bacilli</taxon>
        <taxon>Bacillales</taxon>
        <taxon>Caryophanaceae</taxon>
        <taxon>Jeotgalibacillus</taxon>
    </lineage>
</organism>
<feature type="binding site" evidence="11">
    <location>
        <position position="195"/>
    </location>
    <ligand>
        <name>pyridoxal 5'-phosphate</name>
        <dbReference type="ChEBI" id="CHEBI:597326"/>
    </ligand>
</feature>
<keyword evidence="15" id="KW-1185">Reference proteome</keyword>
<keyword evidence="11" id="KW-0963">Cytoplasm</keyword>
<name>A0A0C2VEU0_9BACL</name>
<sequence length="370" mass="40569">MDRLVNFSAGPSALPLEVLQRAQSELVNTNASGMSVMEMSHRSREFERILVNAQSRLKKMMNIPDSYKILFLQGGASLQFSMIPLNLLQTDHKAAYLITGSWSKKALLEAEKVGKAKIYASSEENGFKSIPSFSQSALSPDTDYLHITGNNTIEGTRITELPDTGSVPIVTDLSSSILSERINVEDYGVIYAGAQKNLGPSGVTVVIIREDLIGRASKATPSMLDYATHVKANSLYNTPPTFGIYMIGLVLEWIESLGGIDELEARNHEKASFLYDAIDQSSVFSSPINKKDRSLMNIPFTSLDPDTDSAFLHFAESKGLVELKGHRSVGGMRASLYNAMPYEGVERLVDAMKQFEKQTVATLDKGGDKL</sequence>
<dbReference type="GO" id="GO:0004648">
    <property type="term" value="F:O-phospho-L-serine:2-oxoglutarate aminotransferase activity"/>
    <property type="evidence" value="ECO:0007669"/>
    <property type="project" value="UniProtKB-UniRule"/>
</dbReference>
<dbReference type="GO" id="GO:0030170">
    <property type="term" value="F:pyridoxal phosphate binding"/>
    <property type="evidence" value="ECO:0007669"/>
    <property type="project" value="UniProtKB-UniRule"/>
</dbReference>